<dbReference type="InterPro" id="IPR008947">
    <property type="entry name" value="PLipase_C/P1_nuclease_dom_sf"/>
</dbReference>
<gene>
    <name evidence="8" type="ordered locus">Psta_1280</name>
</gene>
<dbReference type="AlphaFoldDB" id="D2QW83"/>
<dbReference type="GO" id="GO:0046872">
    <property type="term" value="F:metal ion binding"/>
    <property type="evidence" value="ECO:0007669"/>
    <property type="project" value="UniProtKB-KW"/>
</dbReference>
<protein>
    <recommendedName>
        <fullName evidence="10">S1/P1 nuclease</fullName>
    </recommendedName>
</protein>
<evidence type="ECO:0000256" key="6">
    <source>
        <dbReference type="ARBA" id="ARBA00023180"/>
    </source>
</evidence>
<dbReference type="GO" id="GO:0004519">
    <property type="term" value="F:endonuclease activity"/>
    <property type="evidence" value="ECO:0007669"/>
    <property type="project" value="UniProtKB-KW"/>
</dbReference>
<dbReference type="OrthoDB" id="267579at2"/>
<sequence length="338" mass="38305" precursor="true">MKQLLTNSCLLLALLIALCSAPSPARAWNAKGHRLVAAIAYRSLTPEDRDALIEILKQHPRFAADFERQMPDVVKSGTKDQQQEWLFGHAAVWPDYIRGFKGEESDKYHRPTWHYINWPHYLSDAEAAELAMPPMVNRHLDPAMTPVLEQNLMQSIARLRSQFVDSKYSAEERAVMICWLLHTMGDLHQPMHGASLFCKPLFVQGDRGGNSILTRQSGNLHAVWDNALGNDDSFREVNRHATLLLATPEMTKIGTASQASIEQKTWLEESHALAVEHVYDQAVLSHVRVQMLTAKNVDDFPPLMLNEDYLRNSSKVSERRSVEAGYRIAAVLRQLLHP</sequence>
<evidence type="ECO:0000256" key="7">
    <source>
        <dbReference type="SAM" id="SignalP"/>
    </source>
</evidence>
<dbReference type="HOGENOM" id="CLU_044365_1_1_0"/>
<keyword evidence="6" id="KW-0325">Glycoprotein</keyword>
<evidence type="ECO:0000313" key="8">
    <source>
        <dbReference type="EMBL" id="ADB15958.1"/>
    </source>
</evidence>
<evidence type="ECO:0000256" key="2">
    <source>
        <dbReference type="ARBA" id="ARBA00022723"/>
    </source>
</evidence>
<dbReference type="CDD" id="cd11010">
    <property type="entry name" value="S1-P1_nuclease"/>
    <property type="match status" value="1"/>
</dbReference>
<keyword evidence="1" id="KW-0540">Nuclease</keyword>
<feature type="signal peptide" evidence="7">
    <location>
        <begin position="1"/>
        <end position="27"/>
    </location>
</feature>
<keyword evidence="9" id="KW-1185">Reference proteome</keyword>
<dbReference type="SUPFAM" id="SSF48537">
    <property type="entry name" value="Phospholipase C/P1 nuclease"/>
    <property type="match status" value="1"/>
</dbReference>
<dbReference type="PANTHER" id="PTHR33146">
    <property type="entry name" value="ENDONUCLEASE 4"/>
    <property type="match status" value="1"/>
</dbReference>
<dbReference type="InterPro" id="IPR003154">
    <property type="entry name" value="S1/P1nuclease"/>
</dbReference>
<accession>D2QW83</accession>
<dbReference type="EMBL" id="CP001848">
    <property type="protein sequence ID" value="ADB15958.1"/>
    <property type="molecule type" value="Genomic_DNA"/>
</dbReference>
<evidence type="ECO:0000256" key="3">
    <source>
        <dbReference type="ARBA" id="ARBA00022759"/>
    </source>
</evidence>
<feature type="chain" id="PRO_5003034327" description="S1/P1 nuclease" evidence="7">
    <location>
        <begin position="28"/>
        <end position="338"/>
    </location>
</feature>
<dbReference type="eggNOG" id="ENOG5030TQM">
    <property type="taxonomic scope" value="Bacteria"/>
</dbReference>
<evidence type="ECO:0008006" key="10">
    <source>
        <dbReference type="Google" id="ProtNLM"/>
    </source>
</evidence>
<keyword evidence="2" id="KW-0479">Metal-binding</keyword>
<dbReference type="PANTHER" id="PTHR33146:SF26">
    <property type="entry name" value="ENDONUCLEASE 4"/>
    <property type="match status" value="1"/>
</dbReference>
<keyword evidence="7" id="KW-0732">Signal</keyword>
<keyword evidence="3" id="KW-0255">Endonuclease</keyword>
<dbReference type="GO" id="GO:0003676">
    <property type="term" value="F:nucleic acid binding"/>
    <property type="evidence" value="ECO:0007669"/>
    <property type="project" value="InterPro"/>
</dbReference>
<dbReference type="STRING" id="530564.Psta_1280"/>
<dbReference type="Pfam" id="PF02265">
    <property type="entry name" value="S1-P1_nuclease"/>
    <property type="match status" value="1"/>
</dbReference>
<keyword evidence="4" id="KW-0378">Hydrolase</keyword>
<dbReference type="KEGG" id="psl:Psta_1280"/>
<evidence type="ECO:0000256" key="1">
    <source>
        <dbReference type="ARBA" id="ARBA00022722"/>
    </source>
</evidence>
<dbReference type="Gene3D" id="1.10.575.10">
    <property type="entry name" value="P1 Nuclease"/>
    <property type="match status" value="1"/>
</dbReference>
<proteinExistence type="predicted"/>
<dbReference type="GO" id="GO:0016788">
    <property type="term" value="F:hydrolase activity, acting on ester bonds"/>
    <property type="evidence" value="ECO:0007669"/>
    <property type="project" value="InterPro"/>
</dbReference>
<name>D2QW83_PIRSD</name>
<organism evidence="8 9">
    <name type="scientific">Pirellula staleyi (strain ATCC 27377 / DSM 6068 / ICPB 4128)</name>
    <name type="common">Pirella staleyi</name>
    <dbReference type="NCBI Taxonomy" id="530564"/>
    <lineage>
        <taxon>Bacteria</taxon>
        <taxon>Pseudomonadati</taxon>
        <taxon>Planctomycetota</taxon>
        <taxon>Planctomycetia</taxon>
        <taxon>Pirellulales</taxon>
        <taxon>Pirellulaceae</taxon>
        <taxon>Pirellula</taxon>
    </lineage>
</organism>
<dbReference type="Proteomes" id="UP000001887">
    <property type="component" value="Chromosome"/>
</dbReference>
<evidence type="ECO:0000256" key="5">
    <source>
        <dbReference type="ARBA" id="ARBA00023157"/>
    </source>
</evidence>
<keyword evidence="5" id="KW-1015">Disulfide bond</keyword>
<dbReference type="GO" id="GO:0006308">
    <property type="term" value="P:DNA catabolic process"/>
    <property type="evidence" value="ECO:0007669"/>
    <property type="project" value="InterPro"/>
</dbReference>
<reference evidence="8 9" key="1">
    <citation type="journal article" date="2009" name="Stand. Genomic Sci.">
        <title>Complete genome sequence of Pirellula staleyi type strain (ATCC 27377).</title>
        <authorList>
            <person name="Clum A."/>
            <person name="Tindall B.J."/>
            <person name="Sikorski J."/>
            <person name="Ivanova N."/>
            <person name="Mavrommatis K."/>
            <person name="Lucas S."/>
            <person name="Glavina del Rio T."/>
            <person name="Nolan M."/>
            <person name="Chen F."/>
            <person name="Tice H."/>
            <person name="Pitluck S."/>
            <person name="Cheng J.F."/>
            <person name="Chertkov O."/>
            <person name="Brettin T."/>
            <person name="Han C."/>
            <person name="Detter J.C."/>
            <person name="Kuske C."/>
            <person name="Bruce D."/>
            <person name="Goodwin L."/>
            <person name="Ovchinikova G."/>
            <person name="Pati A."/>
            <person name="Mikhailova N."/>
            <person name="Chen A."/>
            <person name="Palaniappan K."/>
            <person name="Land M."/>
            <person name="Hauser L."/>
            <person name="Chang Y.J."/>
            <person name="Jeffries C.D."/>
            <person name="Chain P."/>
            <person name="Rohde M."/>
            <person name="Goker M."/>
            <person name="Bristow J."/>
            <person name="Eisen J.A."/>
            <person name="Markowitz V."/>
            <person name="Hugenholtz P."/>
            <person name="Kyrpides N.C."/>
            <person name="Klenk H.P."/>
            <person name="Lapidus A."/>
        </authorList>
    </citation>
    <scope>NUCLEOTIDE SEQUENCE [LARGE SCALE GENOMIC DNA]</scope>
    <source>
        <strain evidence="9">ATCC 27377 / DSM 6068 / ICPB 4128</strain>
    </source>
</reference>
<evidence type="ECO:0000313" key="9">
    <source>
        <dbReference type="Proteomes" id="UP000001887"/>
    </source>
</evidence>
<evidence type="ECO:0000256" key="4">
    <source>
        <dbReference type="ARBA" id="ARBA00022801"/>
    </source>
</evidence>